<feature type="transmembrane region" description="Helical" evidence="2">
    <location>
        <begin position="99"/>
        <end position="119"/>
    </location>
</feature>
<keyword evidence="2" id="KW-0472">Membrane</keyword>
<feature type="transmembrane region" description="Helical" evidence="2">
    <location>
        <begin position="69"/>
        <end position="87"/>
    </location>
</feature>
<reference evidence="3 4" key="1">
    <citation type="submission" date="2018-04" db="EMBL/GenBank/DDBJ databases">
        <title>Micromonosporas from Atacama Desert.</title>
        <authorList>
            <person name="Carro L."/>
            <person name="Klenk H.-P."/>
            <person name="Goodfellow M."/>
        </authorList>
    </citation>
    <scope>NUCLEOTIDE SEQUENCE [LARGE SCALE GENOMIC DNA]</scope>
    <source>
        <strain evidence="3 4">LB19</strain>
    </source>
</reference>
<keyword evidence="2" id="KW-0812">Transmembrane</keyword>
<sequence>MTETTMPSTSHPRTQEDRATRRADRTTIISIWSVPVLVIGQFAMLAIVPVTLALIVSLRHAHLRGLRRWTVALAAAYATPLILWAIGPERAPSLSKDMHPAFAALIVVAALAAAAAFHLGRRRPSTTGASSSERSDFPATP</sequence>
<accession>A0A3N9XVQ9</accession>
<dbReference type="EMBL" id="QDGB01000230">
    <property type="protein sequence ID" value="RQX17208.1"/>
    <property type="molecule type" value="Genomic_DNA"/>
</dbReference>
<evidence type="ECO:0000256" key="1">
    <source>
        <dbReference type="SAM" id="MobiDB-lite"/>
    </source>
</evidence>
<dbReference type="AlphaFoldDB" id="A0A3N9XVQ9"/>
<evidence type="ECO:0000256" key="2">
    <source>
        <dbReference type="SAM" id="Phobius"/>
    </source>
</evidence>
<evidence type="ECO:0000313" key="4">
    <source>
        <dbReference type="Proteomes" id="UP000278981"/>
    </source>
</evidence>
<dbReference type="Proteomes" id="UP000278981">
    <property type="component" value="Unassembled WGS sequence"/>
</dbReference>
<evidence type="ECO:0000313" key="3">
    <source>
        <dbReference type="EMBL" id="RQX17208.1"/>
    </source>
</evidence>
<keyword evidence="2" id="KW-1133">Transmembrane helix</keyword>
<feature type="region of interest" description="Disordered" evidence="1">
    <location>
        <begin position="1"/>
        <end position="21"/>
    </location>
</feature>
<comment type="caution">
    <text evidence="3">The sequence shown here is derived from an EMBL/GenBank/DDBJ whole genome shotgun (WGS) entry which is preliminary data.</text>
</comment>
<name>A0A3N9XVQ9_9ACTN</name>
<organism evidence="3 4">
    <name type="scientific">Micromonospora ureilytica</name>
    <dbReference type="NCBI Taxonomy" id="709868"/>
    <lineage>
        <taxon>Bacteria</taxon>
        <taxon>Bacillati</taxon>
        <taxon>Actinomycetota</taxon>
        <taxon>Actinomycetes</taxon>
        <taxon>Micromonosporales</taxon>
        <taxon>Micromonosporaceae</taxon>
        <taxon>Micromonospora</taxon>
    </lineage>
</organism>
<proteinExistence type="predicted"/>
<dbReference type="OrthoDB" id="5122469at2"/>
<feature type="compositionally biased region" description="Polar residues" evidence="1">
    <location>
        <begin position="1"/>
        <end position="12"/>
    </location>
</feature>
<gene>
    <name evidence="3" type="ORF">DDE19_12655</name>
</gene>
<protein>
    <submittedName>
        <fullName evidence="3">Uncharacterized protein</fullName>
    </submittedName>
</protein>
<feature type="transmembrane region" description="Helical" evidence="2">
    <location>
        <begin position="31"/>
        <end position="57"/>
    </location>
</feature>